<sequence length="68" mass="7624">QHATTQQDTDNKKNNELNIAENVAVPQQETTAYHTQTLQHATLQSVAVPQHKKRGLFGRVLNAVFDND</sequence>
<organism evidence="1 2">
    <name type="scientific">Acinetobacter baumannii</name>
    <dbReference type="NCBI Taxonomy" id="470"/>
    <lineage>
        <taxon>Bacteria</taxon>
        <taxon>Pseudomonadati</taxon>
        <taxon>Pseudomonadota</taxon>
        <taxon>Gammaproteobacteria</taxon>
        <taxon>Moraxellales</taxon>
        <taxon>Moraxellaceae</taxon>
        <taxon>Acinetobacter</taxon>
        <taxon>Acinetobacter calcoaceticus/baumannii complex</taxon>
    </lineage>
</organism>
<dbReference type="GO" id="GO:0003677">
    <property type="term" value="F:DNA binding"/>
    <property type="evidence" value="ECO:0007669"/>
    <property type="project" value="UniProtKB-KW"/>
</dbReference>
<comment type="caution">
    <text evidence="1">The sequence shown here is derived from an EMBL/GenBank/DDBJ whole genome shotgun (WGS) entry which is preliminary data.</text>
</comment>
<evidence type="ECO:0000313" key="2">
    <source>
        <dbReference type="Proteomes" id="UP000239276"/>
    </source>
</evidence>
<keyword evidence="1" id="KW-0238">DNA-binding</keyword>
<dbReference type="AlphaFoldDB" id="A0AB37ADG8"/>
<name>A0AB37ADG8_ACIBA</name>
<gene>
    <name evidence="1" type="ORF">C5U34_16620</name>
</gene>
<reference evidence="1 2" key="1">
    <citation type="journal article" date="2018" name="J. Antimicrob. Chemother.">
        <title>Phylogenomics of colistin-susceptible and resistant XDR Acinetobacter baumannii.</title>
        <authorList>
            <person name="Mustapha M."/>
            <person name="Li B."/>
            <person name="Pacey M.P."/>
            <person name="Mettus R.T."/>
            <person name="McElheny C.L."/>
            <person name="Ernst R.K."/>
            <person name="Cooper V.S."/>
            <person name="Doi Y."/>
        </authorList>
    </citation>
    <scope>NUCLEOTIDE SEQUENCE [LARGE SCALE GENOMIC DNA]</scope>
    <source>
        <strain evidence="1 2">R20</strain>
    </source>
</reference>
<evidence type="ECO:0000313" key="1">
    <source>
        <dbReference type="EMBL" id="PQH48594.1"/>
    </source>
</evidence>
<protein>
    <submittedName>
        <fullName evidence="1">DNA-binding protein</fullName>
    </submittedName>
</protein>
<dbReference type="EMBL" id="PUDN01000110">
    <property type="protein sequence ID" value="PQH48594.1"/>
    <property type="molecule type" value="Genomic_DNA"/>
</dbReference>
<proteinExistence type="predicted"/>
<dbReference type="Proteomes" id="UP000239276">
    <property type="component" value="Unassembled WGS sequence"/>
</dbReference>
<feature type="non-terminal residue" evidence="1">
    <location>
        <position position="1"/>
    </location>
</feature>
<accession>A0AB37ADG8</accession>